<dbReference type="EMBL" id="OX365920">
    <property type="protein sequence ID" value="CAI4065445.1"/>
    <property type="molecule type" value="Genomic_DNA"/>
</dbReference>
<dbReference type="GO" id="GO:0046872">
    <property type="term" value="F:metal ion binding"/>
    <property type="evidence" value="ECO:0007669"/>
    <property type="project" value="UniProtKB-KW"/>
</dbReference>
<keyword evidence="2" id="KW-0479">Metal-binding</keyword>
<evidence type="ECO:0000256" key="2">
    <source>
        <dbReference type="ARBA" id="ARBA00022723"/>
    </source>
</evidence>
<dbReference type="Proteomes" id="UP001162090">
    <property type="component" value="Chromosome 9"/>
</dbReference>
<comment type="similarity">
    <text evidence="4">Belongs to the eukaryotic/archaeal RNase P protein component 4 family.</text>
</comment>
<dbReference type="GO" id="GO:0005655">
    <property type="term" value="C:nucleolar ribonuclease P complex"/>
    <property type="evidence" value="ECO:0007669"/>
    <property type="project" value="TreeGrafter"/>
</dbReference>
<evidence type="ECO:0000256" key="4">
    <source>
        <dbReference type="ARBA" id="ARBA00038402"/>
    </source>
</evidence>
<keyword evidence="3" id="KW-0862">Zinc</keyword>
<evidence type="ECO:0000256" key="1">
    <source>
        <dbReference type="ARBA" id="ARBA00022694"/>
    </source>
</evidence>
<reference evidence="5" key="1">
    <citation type="submission" date="2022-10" db="EMBL/GenBank/DDBJ databases">
        <authorList>
            <person name="Byrne P K."/>
        </authorList>
    </citation>
    <scope>NUCLEOTIDE SEQUENCE</scope>
    <source>
        <strain evidence="5">CBS7001</strain>
    </source>
</reference>
<protein>
    <submittedName>
        <fullName evidence="5">Uncharacterized protein</fullName>
    </submittedName>
</protein>
<dbReference type="InterPro" id="IPR007175">
    <property type="entry name" value="Rpr2/Snm1/Rpp21"/>
</dbReference>
<evidence type="ECO:0000256" key="3">
    <source>
        <dbReference type="ARBA" id="ARBA00022833"/>
    </source>
</evidence>
<gene>
    <name evidence="5" type="primary">SUVC09G1810</name>
    <name evidence="5" type="ORF">SUVC_09G1810</name>
</gene>
<dbReference type="GO" id="GO:0008033">
    <property type="term" value="P:tRNA processing"/>
    <property type="evidence" value="ECO:0007669"/>
    <property type="project" value="UniProtKB-KW"/>
</dbReference>
<evidence type="ECO:0000313" key="5">
    <source>
        <dbReference type="EMBL" id="CAI4065445.1"/>
    </source>
</evidence>
<accession>A0AA35NU56</accession>
<dbReference type="AlphaFoldDB" id="A0AA35NU56"/>
<proteinExistence type="inferred from homology"/>
<dbReference type="PANTHER" id="PTHR14742:SF0">
    <property type="entry name" value="RIBONUCLEASE P PROTEIN SUBUNIT P21"/>
    <property type="match status" value="1"/>
</dbReference>
<evidence type="ECO:0000313" key="6">
    <source>
        <dbReference type="Proteomes" id="UP001162090"/>
    </source>
</evidence>
<dbReference type="PANTHER" id="PTHR14742">
    <property type="entry name" value="RIBONUCLEASE P SUBUNIT P21"/>
    <property type="match status" value="1"/>
</dbReference>
<dbReference type="Pfam" id="PF04032">
    <property type="entry name" value="Rpr2"/>
    <property type="match status" value="1"/>
</dbReference>
<name>A0AA35NU56_SACUV</name>
<sequence>MGKKAQAGKTKPKIDENGVLLVPPPRTIANQDHFHRLNYLYQLSVYQTRPRPGPRPGAVKGHTPLARNYIKSMDLISKKTKTSLLPTIKRTICKKCHRLLVWTPKRLAITRDGALSVVCGCGAVKHYNVGADPNYRTYSEREGNLLNP</sequence>
<organism evidence="5 6">
    <name type="scientific">Saccharomyces uvarum</name>
    <name type="common">Yeast</name>
    <name type="synonym">Saccharomyces bayanus var. uvarum</name>
    <dbReference type="NCBI Taxonomy" id="230603"/>
    <lineage>
        <taxon>Eukaryota</taxon>
        <taxon>Fungi</taxon>
        <taxon>Dikarya</taxon>
        <taxon>Ascomycota</taxon>
        <taxon>Saccharomycotina</taxon>
        <taxon>Saccharomycetes</taxon>
        <taxon>Saccharomycetales</taxon>
        <taxon>Saccharomycetaceae</taxon>
        <taxon>Saccharomyces</taxon>
    </lineage>
</organism>
<keyword evidence="1" id="KW-0819">tRNA processing</keyword>